<dbReference type="RefSeq" id="WP_108116371.1">
    <property type="nucleotide sequence ID" value="NZ_QBKT01000010.1"/>
</dbReference>
<protein>
    <submittedName>
        <fullName evidence="1">Uncharacterized protein</fullName>
    </submittedName>
</protein>
<comment type="caution">
    <text evidence="1">The sequence shown here is derived from an EMBL/GenBank/DDBJ whole genome shotgun (WGS) entry which is preliminary data.</text>
</comment>
<sequence>MVKKIALDELPKRLLNSETKNEDLVMMYGFVGEGTADNNIRFYLDASLQKSTIIKNEDIMHYVKVTKSQSPIGGTVIWLKNAASYLNGNHTETKTKSQEHAAQFFQGDIYQQYVNTVQKSPQKQQNPYAPACGCGKCG</sequence>
<accession>A0A2T6BTA8</accession>
<dbReference type="AlphaFoldDB" id="A0A2T6BTA8"/>
<dbReference type="EMBL" id="QBKT01000010">
    <property type="protein sequence ID" value="PTX59197.1"/>
    <property type="molecule type" value="Genomic_DNA"/>
</dbReference>
<name>A0A2T6BTA8_9FLAO</name>
<dbReference type="OrthoDB" id="1441122at2"/>
<reference evidence="1 2" key="1">
    <citation type="submission" date="2018-04" db="EMBL/GenBank/DDBJ databases">
        <title>Genomic Encyclopedia of Archaeal and Bacterial Type Strains, Phase II (KMG-II): from individual species to whole genera.</title>
        <authorList>
            <person name="Goeker M."/>
        </authorList>
    </citation>
    <scope>NUCLEOTIDE SEQUENCE [LARGE SCALE GENOMIC DNA]</scope>
    <source>
        <strain evidence="1 2">DSM 25731</strain>
    </source>
</reference>
<evidence type="ECO:0000313" key="2">
    <source>
        <dbReference type="Proteomes" id="UP000244090"/>
    </source>
</evidence>
<organism evidence="1 2">
    <name type="scientific">Kordia periserrulae</name>
    <dbReference type="NCBI Taxonomy" id="701523"/>
    <lineage>
        <taxon>Bacteria</taxon>
        <taxon>Pseudomonadati</taxon>
        <taxon>Bacteroidota</taxon>
        <taxon>Flavobacteriia</taxon>
        <taxon>Flavobacteriales</taxon>
        <taxon>Flavobacteriaceae</taxon>
        <taxon>Kordia</taxon>
    </lineage>
</organism>
<proteinExistence type="predicted"/>
<gene>
    <name evidence="1" type="ORF">C8N46_11027</name>
</gene>
<evidence type="ECO:0000313" key="1">
    <source>
        <dbReference type="EMBL" id="PTX59197.1"/>
    </source>
</evidence>
<dbReference type="Proteomes" id="UP000244090">
    <property type="component" value="Unassembled WGS sequence"/>
</dbReference>
<keyword evidence="2" id="KW-1185">Reference proteome</keyword>